<dbReference type="InterPro" id="IPR027417">
    <property type="entry name" value="P-loop_NTPase"/>
</dbReference>
<proteinExistence type="predicted"/>
<dbReference type="SUPFAM" id="SSF52540">
    <property type="entry name" value="P-loop containing nucleoside triphosphate hydrolases"/>
    <property type="match status" value="1"/>
</dbReference>
<feature type="region of interest" description="Disordered" evidence="1">
    <location>
        <begin position="563"/>
        <end position="583"/>
    </location>
</feature>
<dbReference type="Gene3D" id="3.40.50.300">
    <property type="entry name" value="P-loop containing nucleotide triphosphate hydrolases"/>
    <property type="match status" value="1"/>
</dbReference>
<dbReference type="EMBL" id="JWZX01003151">
    <property type="protein sequence ID" value="KOO23852.1"/>
    <property type="molecule type" value="Genomic_DNA"/>
</dbReference>
<reference evidence="3" key="1">
    <citation type="journal article" date="2015" name="PLoS Genet.">
        <title>Genome Sequence and Transcriptome Analyses of Chrysochromulina tobin: Metabolic Tools for Enhanced Algal Fitness in the Prominent Order Prymnesiales (Haptophyceae).</title>
        <authorList>
            <person name="Hovde B.T."/>
            <person name="Deodato C.R."/>
            <person name="Hunsperger H.M."/>
            <person name="Ryken S.A."/>
            <person name="Yost W."/>
            <person name="Jha R.K."/>
            <person name="Patterson J."/>
            <person name="Monnat R.J. Jr."/>
            <person name="Barlow S.B."/>
            <person name="Starkenburg S.R."/>
            <person name="Cattolico R.A."/>
        </authorList>
    </citation>
    <scope>NUCLEOTIDE SEQUENCE</scope>
    <source>
        <strain evidence="3">CCMP291</strain>
    </source>
</reference>
<evidence type="ECO:0008006" key="4">
    <source>
        <dbReference type="Google" id="ProtNLM"/>
    </source>
</evidence>
<gene>
    <name evidence="2" type="ORF">Ctob_003468</name>
</gene>
<dbReference type="Proteomes" id="UP000037460">
    <property type="component" value="Unassembled WGS sequence"/>
</dbReference>
<protein>
    <recommendedName>
        <fullName evidence="4">Adenylate kinase</fullName>
    </recommendedName>
</protein>
<feature type="compositionally biased region" description="Low complexity" evidence="1">
    <location>
        <begin position="571"/>
        <end position="583"/>
    </location>
</feature>
<evidence type="ECO:0000313" key="2">
    <source>
        <dbReference type="EMBL" id="KOO23852.1"/>
    </source>
</evidence>
<evidence type="ECO:0000256" key="1">
    <source>
        <dbReference type="SAM" id="MobiDB-lite"/>
    </source>
</evidence>
<sequence length="874" mass="90071">MSALRAEQALRRAALEDALRAESAESERRLCLQFAEEATSFKVSADISLQQARAASRSAMRREMAVLRRQLEGLRGVLLLIGPPCSGKSVHAEVLSAQLGVQHASLGTLLQDSSAARGYGAAVRGGLADAPVLTDALVQRAASELPPGGVLEMLLRAAASADDRLLLLECPAHGSLLPQLLMRIEPVLILLVDATDRACLRRMQRRCRLAGQPTPPAAQMTSLVGTYRAVDERLARAYGKRHYGRLCVLDDRVALEEAPAIVAEALVHTLHKPRAHCGASAELSPVLVAGAGSSVGSIGGMGIEGSGGAGHVTGHVSEAAAMAGAMAAAWGLAHLSTSTHDEASAMGSEASALLLEAMLECAKRGQRCVISASPPTLPAALRALRRYSSERLAPALPAPSLPAPMAPTAAAIAPAVFRSGSSLSAAVATGQARATTPALSSPPSPLLAAIPPPPVSVEAPAAAAEPMCLAFIVSTDVPVTAGGRPSAVRLREVEGLRSTLRAAGLSHEALGATVAAVGAPAAKAEGFGAMVGASSPTSFSWQAALAAVAERLVTASLGLPRGAGPDAAATPSPTSIVPSPSPNVPSSVGAFNAAAHVTSSPGHVSSHVTSSPGHVSSHVTLSYRPLDTWPGVDGSHLRGLIVVSGAEPPAAGSSKAAVEPSFCMRLAEKLGSAHVALPSLLREQLAALHKTSASCQLSRQLPGSTHPVDERGATISEGLRTGKLLSADSTLRAVQTAIHAAPEGLVLVEHSKTDSPLEHLVARIRPSLVLLVRPMAAAPPSPRNNGWANSLTDVDARQAYELRALEALGDDAPQEVRLCAAVVEEAAQLIFAHLSRDEMYEADEESDDEHLEYYGGYDLPLFKNVAEAALHPTC</sequence>
<dbReference type="AlphaFoldDB" id="A0A0M0JBU6"/>
<keyword evidence="3" id="KW-1185">Reference proteome</keyword>
<name>A0A0M0JBU6_9EUKA</name>
<organism evidence="2 3">
    <name type="scientific">Chrysochromulina tobinii</name>
    <dbReference type="NCBI Taxonomy" id="1460289"/>
    <lineage>
        <taxon>Eukaryota</taxon>
        <taxon>Haptista</taxon>
        <taxon>Haptophyta</taxon>
        <taxon>Prymnesiophyceae</taxon>
        <taxon>Prymnesiales</taxon>
        <taxon>Chrysochromulinaceae</taxon>
        <taxon>Chrysochromulina</taxon>
    </lineage>
</organism>
<evidence type="ECO:0000313" key="3">
    <source>
        <dbReference type="Proteomes" id="UP000037460"/>
    </source>
</evidence>
<comment type="caution">
    <text evidence="2">The sequence shown here is derived from an EMBL/GenBank/DDBJ whole genome shotgun (WGS) entry which is preliminary data.</text>
</comment>
<accession>A0A0M0JBU6</accession>